<evidence type="ECO:0000256" key="3">
    <source>
        <dbReference type="ARBA" id="ARBA00023242"/>
    </source>
</evidence>
<accession>A0A0V1PUP6</accession>
<keyword evidence="7" id="KW-1185">Reference proteome</keyword>
<gene>
    <name evidence="6" type="ORF">AC631_04519</name>
</gene>
<evidence type="ECO:0000256" key="4">
    <source>
        <dbReference type="PIRNR" id="PIRNR000777"/>
    </source>
</evidence>
<dbReference type="PIRSF" id="PIRSF000777">
    <property type="entry name" value="RNA_polIII_C31"/>
    <property type="match status" value="1"/>
</dbReference>
<comment type="function">
    <text evidence="4">DNA-dependent RNA polymerase catalyzes the transcription of DNA into RNA using the four ribonucleoside triphosphates as substrates. Specific peripheric component of RNA polymerase III which synthesizes small RNAs, such as 5S rRNA and tRNAs.</text>
</comment>
<dbReference type="InterPro" id="IPR024661">
    <property type="entry name" value="RNA_pol_III_Rpc31"/>
</dbReference>
<comment type="similarity">
    <text evidence="2 4">Belongs to the eukaryotic RPC7 RNA polymerase subunit family.</text>
</comment>
<sequence length="226" mass="25192">MSFRAKNSGRVLLPFGLDYSDISSADHTTEQPQLVLPVSGPLTPNEESAAKQSIAFSNLMLDGPFYTGSTLNTGKEQATTTAPDGIERYSDKYKKIKKIGRTIEEHPYQLEFYPDELYSVMGISNKQKKKLLSLSTFKADGGLKQFVARESEAESAQSMLEKLKDMAEDLDSNNANGTAKEDENEEIEEEIDDDFEEDDDDDYNAEKYFDDGDDDIADDGDDEAAF</sequence>
<dbReference type="AlphaFoldDB" id="A0A0V1PUP6"/>
<keyword evidence="3 4" id="KW-0539">Nucleus</keyword>
<comment type="subcellular location">
    <subcellularLocation>
        <location evidence="1 4">Nucleus</location>
    </subcellularLocation>
</comment>
<evidence type="ECO:0000313" key="6">
    <source>
        <dbReference type="EMBL" id="KRZ99710.1"/>
    </source>
</evidence>
<dbReference type="RefSeq" id="XP_015465813.1">
    <property type="nucleotide sequence ID" value="XM_015613348.1"/>
</dbReference>
<evidence type="ECO:0000256" key="2">
    <source>
        <dbReference type="ARBA" id="ARBA00008352"/>
    </source>
</evidence>
<dbReference type="PANTHER" id="PTHR15367">
    <property type="entry name" value="DNA-DIRECTED RNA POLYMERASE III"/>
    <property type="match status" value="1"/>
</dbReference>
<dbReference type="Proteomes" id="UP000054251">
    <property type="component" value="Unassembled WGS sequence"/>
</dbReference>
<evidence type="ECO:0000256" key="5">
    <source>
        <dbReference type="SAM" id="MobiDB-lite"/>
    </source>
</evidence>
<evidence type="ECO:0000256" key="1">
    <source>
        <dbReference type="ARBA" id="ARBA00004123"/>
    </source>
</evidence>
<dbReference type="GeneID" id="26841528"/>
<feature type="compositionally biased region" description="Acidic residues" evidence="5">
    <location>
        <begin position="182"/>
        <end position="203"/>
    </location>
</feature>
<dbReference type="PANTHER" id="PTHR15367:SF2">
    <property type="entry name" value="DNA-DIRECTED RNA POLYMERASE III SUBUNIT"/>
    <property type="match status" value="1"/>
</dbReference>
<dbReference type="Pfam" id="PF11705">
    <property type="entry name" value="RNA_pol_3_Rpc31"/>
    <property type="match status" value="1"/>
</dbReference>
<dbReference type="GO" id="GO:0006383">
    <property type="term" value="P:transcription by RNA polymerase III"/>
    <property type="evidence" value="ECO:0007669"/>
    <property type="project" value="UniProtKB-UniRule"/>
</dbReference>
<proteinExistence type="inferred from homology"/>
<evidence type="ECO:0000313" key="7">
    <source>
        <dbReference type="Proteomes" id="UP000054251"/>
    </source>
</evidence>
<comment type="caution">
    <text evidence="6">The sequence shown here is derived from an EMBL/GenBank/DDBJ whole genome shotgun (WGS) entry which is preliminary data.</text>
</comment>
<dbReference type="EMBL" id="LMYN01000124">
    <property type="protein sequence ID" value="KRZ99710.1"/>
    <property type="molecule type" value="Genomic_DNA"/>
</dbReference>
<dbReference type="OrthoDB" id="5377312at2759"/>
<dbReference type="GO" id="GO:0005666">
    <property type="term" value="C:RNA polymerase III complex"/>
    <property type="evidence" value="ECO:0007669"/>
    <property type="project" value="UniProtKB-UniRule"/>
</dbReference>
<reference evidence="6 7" key="1">
    <citation type="submission" date="2015-11" db="EMBL/GenBank/DDBJ databases">
        <title>The genome of Debaryomyces fabryi.</title>
        <authorList>
            <person name="Tafer H."/>
            <person name="Lopandic K."/>
        </authorList>
    </citation>
    <scope>NUCLEOTIDE SEQUENCE [LARGE SCALE GENOMIC DNA]</scope>
    <source>
        <strain evidence="6 7">CBS 789</strain>
    </source>
</reference>
<organism evidence="6 7">
    <name type="scientific">Debaryomyces fabryi</name>
    <dbReference type="NCBI Taxonomy" id="58627"/>
    <lineage>
        <taxon>Eukaryota</taxon>
        <taxon>Fungi</taxon>
        <taxon>Dikarya</taxon>
        <taxon>Ascomycota</taxon>
        <taxon>Saccharomycotina</taxon>
        <taxon>Pichiomycetes</taxon>
        <taxon>Debaryomycetaceae</taxon>
        <taxon>Debaryomyces</taxon>
    </lineage>
</organism>
<comment type="subunit">
    <text evidence="4">Component of the RNA polymerase III (Pol III) complex.</text>
</comment>
<feature type="compositionally biased region" description="Acidic residues" evidence="5">
    <location>
        <begin position="211"/>
        <end position="226"/>
    </location>
</feature>
<feature type="region of interest" description="Disordered" evidence="5">
    <location>
        <begin position="162"/>
        <end position="226"/>
    </location>
</feature>
<protein>
    <recommendedName>
        <fullName evidence="4">DNA-directed RNA polymerase III subunit</fullName>
    </recommendedName>
</protein>
<name>A0A0V1PUP6_9ASCO</name>